<sequence length="31" mass="3553">MALDDMQEIRAQLIPVVKDFVRKEVIPKAAQ</sequence>
<proteinExistence type="predicted"/>
<dbReference type="EMBL" id="UINC01139390">
    <property type="protein sequence ID" value="SVD25908.1"/>
    <property type="molecule type" value="Genomic_DNA"/>
</dbReference>
<gene>
    <name evidence="1" type="ORF">METZ01_LOCUS378762</name>
</gene>
<evidence type="ECO:0008006" key="2">
    <source>
        <dbReference type="Google" id="ProtNLM"/>
    </source>
</evidence>
<accession>A0A382TWV3</accession>
<reference evidence="1" key="1">
    <citation type="submission" date="2018-05" db="EMBL/GenBank/DDBJ databases">
        <authorList>
            <person name="Lanie J.A."/>
            <person name="Ng W.-L."/>
            <person name="Kazmierczak K.M."/>
            <person name="Andrzejewski T.M."/>
            <person name="Davidsen T.M."/>
            <person name="Wayne K.J."/>
            <person name="Tettelin H."/>
            <person name="Glass J.I."/>
            <person name="Rusch D."/>
            <person name="Podicherti R."/>
            <person name="Tsui H.-C.T."/>
            <person name="Winkler M.E."/>
        </authorList>
    </citation>
    <scope>NUCLEOTIDE SEQUENCE</scope>
</reference>
<name>A0A382TWV3_9ZZZZ</name>
<feature type="non-terminal residue" evidence="1">
    <location>
        <position position="31"/>
    </location>
</feature>
<dbReference type="AlphaFoldDB" id="A0A382TWV3"/>
<evidence type="ECO:0000313" key="1">
    <source>
        <dbReference type="EMBL" id="SVD25908.1"/>
    </source>
</evidence>
<organism evidence="1">
    <name type="scientific">marine metagenome</name>
    <dbReference type="NCBI Taxonomy" id="408172"/>
    <lineage>
        <taxon>unclassified sequences</taxon>
        <taxon>metagenomes</taxon>
        <taxon>ecological metagenomes</taxon>
    </lineage>
</organism>
<protein>
    <recommendedName>
        <fullName evidence="2">Acyl-CoA dehydrogenase/oxidase N-terminal domain-containing protein</fullName>
    </recommendedName>
</protein>